<dbReference type="Proteomes" id="UP000064183">
    <property type="component" value="Plasmid SGLP1"/>
</dbReference>
<keyword evidence="2" id="KW-0614">Plasmid</keyword>
<evidence type="ECO:0000313" key="3">
    <source>
        <dbReference type="Proteomes" id="UP000064183"/>
    </source>
</evidence>
<evidence type="ECO:0000256" key="1">
    <source>
        <dbReference type="SAM" id="MobiDB-lite"/>
    </source>
</evidence>
<sequence length="84" mass="8799">MSPVLTSRYKKVKMPAAIRVPAETAVNRVEDDVIRAADRPPAQKADSGNTGATAGTPPIDRRGTAADGPTLPPPSLPFPVPLTR</sequence>
<feature type="compositionally biased region" description="Pro residues" evidence="1">
    <location>
        <begin position="70"/>
        <end position="84"/>
    </location>
</feature>
<proteinExistence type="predicted"/>
<organism evidence="2 3">
    <name type="scientific">Streptomyces globisporus C-1027</name>
    <dbReference type="NCBI Taxonomy" id="1172567"/>
    <lineage>
        <taxon>Bacteria</taxon>
        <taxon>Bacillati</taxon>
        <taxon>Actinomycetota</taxon>
        <taxon>Actinomycetes</taxon>
        <taxon>Kitasatosporales</taxon>
        <taxon>Streptomycetaceae</taxon>
        <taxon>Streptomyces</taxon>
    </lineage>
</organism>
<accession>A0A0U3L0Q5</accession>
<geneLocation type="plasmid" evidence="2 3">
    <name>SGLP1</name>
</geneLocation>
<dbReference type="EMBL" id="CP013739">
    <property type="protein sequence ID" value="ALU98470.1"/>
    <property type="molecule type" value="Genomic_DNA"/>
</dbReference>
<reference evidence="2 3" key="1">
    <citation type="journal article" date="2012" name="J. Bacteriol.">
        <title>Draft genome sequence of Streptomyces globisporus C-1027, which produces an antitumor antibiotic consisting of a nine-membered enediyne with a chromoprotein.</title>
        <authorList>
            <person name="Wang L."/>
            <person name="Wang S."/>
            <person name="He Q."/>
            <person name="Yu T."/>
            <person name="Li Q."/>
            <person name="Hong B."/>
        </authorList>
    </citation>
    <scope>NUCLEOTIDE SEQUENCE [LARGE SCALE GENOMIC DNA]</scope>
    <source>
        <strain evidence="2 3">C-1027</strain>
        <plasmid evidence="2 3">SGLP1</plasmid>
    </source>
</reference>
<gene>
    <name evidence="2" type="ORF">WQO_34045</name>
</gene>
<name>A0A0U3L0Q5_STRGL</name>
<feature type="region of interest" description="Disordered" evidence="1">
    <location>
        <begin position="30"/>
        <end position="84"/>
    </location>
</feature>
<protein>
    <submittedName>
        <fullName evidence="2">Uncharacterized protein</fullName>
    </submittedName>
</protein>
<dbReference type="KEGG" id="sgb:WQO_34045"/>
<evidence type="ECO:0000313" key="2">
    <source>
        <dbReference type="EMBL" id="ALU98470.1"/>
    </source>
</evidence>
<dbReference type="AlphaFoldDB" id="A0A0U3L0Q5"/>